<evidence type="ECO:0000259" key="8">
    <source>
        <dbReference type="Pfam" id="PF01694"/>
    </source>
</evidence>
<feature type="transmembrane region" description="Helical" evidence="7">
    <location>
        <begin position="142"/>
        <end position="163"/>
    </location>
</feature>
<proteinExistence type="predicted"/>
<dbReference type="PANTHER" id="PTHR43066:SF26">
    <property type="entry name" value="RHOMBOID PROTEASE GLPG"/>
    <property type="match status" value="1"/>
</dbReference>
<accession>A0A0B4X3P2</accession>
<keyword evidence="3" id="KW-0997">Cell inner membrane</keyword>
<dbReference type="Proteomes" id="UP000031368">
    <property type="component" value="Chromosome"/>
</dbReference>
<evidence type="ECO:0000256" key="2">
    <source>
        <dbReference type="ARBA" id="ARBA00022475"/>
    </source>
</evidence>
<evidence type="ECO:0000256" key="7">
    <source>
        <dbReference type="SAM" id="Phobius"/>
    </source>
</evidence>
<protein>
    <submittedName>
        <fullName evidence="9">Rhombiod family peptidase protein</fullName>
    </submittedName>
</protein>
<keyword evidence="6 7" id="KW-0472">Membrane</keyword>
<gene>
    <name evidence="9" type="ORF">RGR602_CH02005</name>
</gene>
<dbReference type="GO" id="GO:0004252">
    <property type="term" value="F:serine-type endopeptidase activity"/>
    <property type="evidence" value="ECO:0007669"/>
    <property type="project" value="InterPro"/>
</dbReference>
<reference evidence="9 10" key="1">
    <citation type="submission" date="2013-11" db="EMBL/GenBank/DDBJ databases">
        <title>Complete genome sequence of Rhizobium gallicum bv. gallicum R602.</title>
        <authorList>
            <person name="Bustos P."/>
            <person name="Santamaria R.I."/>
            <person name="Lozano L."/>
            <person name="Acosta J.L."/>
            <person name="Ormeno-Orrillo E."/>
            <person name="Rogel M.A."/>
            <person name="Romero D."/>
            <person name="Cevallos M.A."/>
            <person name="Martinez-Romero E."/>
            <person name="Gonzalez V."/>
        </authorList>
    </citation>
    <scope>NUCLEOTIDE SEQUENCE [LARGE SCALE GENOMIC DNA]</scope>
    <source>
        <strain evidence="9 10">R602</strain>
    </source>
</reference>
<keyword evidence="2" id="KW-1003">Cell membrane</keyword>
<feature type="transmembrane region" description="Helical" evidence="7">
    <location>
        <begin position="55"/>
        <end position="72"/>
    </location>
</feature>
<dbReference type="InterPro" id="IPR035952">
    <property type="entry name" value="Rhomboid-like_sf"/>
</dbReference>
<comment type="subcellular location">
    <subcellularLocation>
        <location evidence="1">Membrane</location>
        <topology evidence="1">Multi-pass membrane protein</topology>
    </subcellularLocation>
</comment>
<keyword evidence="10" id="KW-1185">Reference proteome</keyword>
<feature type="transmembrane region" description="Helical" evidence="7">
    <location>
        <begin position="190"/>
        <end position="212"/>
    </location>
</feature>
<keyword evidence="4 7" id="KW-0812">Transmembrane</keyword>
<dbReference type="GO" id="GO:0016020">
    <property type="term" value="C:membrane"/>
    <property type="evidence" value="ECO:0007669"/>
    <property type="project" value="UniProtKB-SubCell"/>
</dbReference>
<evidence type="ECO:0000313" key="9">
    <source>
        <dbReference type="EMBL" id="AJD41335.1"/>
    </source>
</evidence>
<sequence>MDDHRTEPETVEEIPIEKKRTPVFNLPGILLATLCLLGAIYAVQSFILSANAVDWLFITFGFIPVRYVIPFSEQGLQWIWSPVTYSLLHGSVEHILFNGLWLMAFGAPVVRRIGSLRYVIFWILSSVASAALHAGLNWGDPTLLIGASGVVSGLMGAACRFAFPPERKVTRPAHLNPRLSVAESFRSRTVVVFTLFWLIGNGLIAVGIPLIGDPNQPIAWDAHIGGFVFGFFLFSFFDRNIPAEPEVSQEPDILQS</sequence>
<feature type="domain" description="Peptidase S54 rhomboid" evidence="8">
    <location>
        <begin position="79"/>
        <end position="233"/>
    </location>
</feature>
<dbReference type="RefSeq" id="WP_039844959.1">
    <property type="nucleotide sequence ID" value="NZ_CP006877.1"/>
</dbReference>
<feature type="transmembrane region" description="Helical" evidence="7">
    <location>
        <begin position="118"/>
        <end position="136"/>
    </location>
</feature>
<name>A0A0B4X3P2_9HYPH</name>
<feature type="transmembrane region" description="Helical" evidence="7">
    <location>
        <begin position="218"/>
        <end position="237"/>
    </location>
</feature>
<feature type="transmembrane region" description="Helical" evidence="7">
    <location>
        <begin position="24"/>
        <end position="43"/>
    </location>
</feature>
<dbReference type="PANTHER" id="PTHR43066">
    <property type="entry name" value="RHOMBOID-RELATED PROTEIN"/>
    <property type="match status" value="1"/>
</dbReference>
<keyword evidence="5 7" id="KW-1133">Transmembrane helix</keyword>
<dbReference type="HOGENOM" id="CLU_055068_5_0_5"/>
<evidence type="ECO:0000313" key="10">
    <source>
        <dbReference type="Proteomes" id="UP000031368"/>
    </source>
</evidence>
<dbReference type="EMBL" id="CP006877">
    <property type="protein sequence ID" value="AJD41335.1"/>
    <property type="molecule type" value="Genomic_DNA"/>
</dbReference>
<evidence type="ECO:0000256" key="6">
    <source>
        <dbReference type="ARBA" id="ARBA00023136"/>
    </source>
</evidence>
<dbReference type="AlphaFoldDB" id="A0A0B4X3P2"/>
<evidence type="ECO:0000256" key="4">
    <source>
        <dbReference type="ARBA" id="ARBA00022692"/>
    </source>
</evidence>
<dbReference type="KEGG" id="rga:RGR602_CH02005"/>
<organism evidence="9 10">
    <name type="scientific">Rhizobium gallicum bv. gallicum R602sp</name>
    <dbReference type="NCBI Taxonomy" id="1041138"/>
    <lineage>
        <taxon>Bacteria</taxon>
        <taxon>Pseudomonadati</taxon>
        <taxon>Pseudomonadota</taxon>
        <taxon>Alphaproteobacteria</taxon>
        <taxon>Hyphomicrobiales</taxon>
        <taxon>Rhizobiaceae</taxon>
        <taxon>Rhizobium/Agrobacterium group</taxon>
        <taxon>Rhizobium</taxon>
    </lineage>
</organism>
<dbReference type="SUPFAM" id="SSF144091">
    <property type="entry name" value="Rhomboid-like"/>
    <property type="match status" value="1"/>
</dbReference>
<evidence type="ECO:0000256" key="5">
    <source>
        <dbReference type="ARBA" id="ARBA00022989"/>
    </source>
</evidence>
<evidence type="ECO:0000256" key="3">
    <source>
        <dbReference type="ARBA" id="ARBA00022519"/>
    </source>
</evidence>
<evidence type="ECO:0000256" key="1">
    <source>
        <dbReference type="ARBA" id="ARBA00004141"/>
    </source>
</evidence>
<dbReference type="Pfam" id="PF01694">
    <property type="entry name" value="Rhomboid"/>
    <property type="match status" value="1"/>
</dbReference>
<dbReference type="Gene3D" id="1.20.1540.10">
    <property type="entry name" value="Rhomboid-like"/>
    <property type="match status" value="1"/>
</dbReference>
<dbReference type="InterPro" id="IPR022764">
    <property type="entry name" value="Peptidase_S54_rhomboid_dom"/>
</dbReference>